<feature type="region of interest" description="Disordered" evidence="2">
    <location>
        <begin position="98"/>
        <end position="155"/>
    </location>
</feature>
<evidence type="ECO:0000313" key="4">
    <source>
        <dbReference type="Proteomes" id="UP000734854"/>
    </source>
</evidence>
<dbReference type="PANTHER" id="PTHR31016">
    <property type="entry name" value="OS04G0228100 PROTEIN"/>
    <property type="match status" value="1"/>
</dbReference>
<proteinExistence type="predicted"/>
<protein>
    <submittedName>
        <fullName evidence="3">Uncharacterized protein</fullName>
    </submittedName>
</protein>
<dbReference type="Proteomes" id="UP000734854">
    <property type="component" value="Unassembled WGS sequence"/>
</dbReference>
<evidence type="ECO:0000256" key="1">
    <source>
        <dbReference type="SAM" id="Coils"/>
    </source>
</evidence>
<keyword evidence="1" id="KW-0175">Coiled coil</keyword>
<reference evidence="3 4" key="1">
    <citation type="submission" date="2020-08" db="EMBL/GenBank/DDBJ databases">
        <title>Plant Genome Project.</title>
        <authorList>
            <person name="Zhang R.-G."/>
        </authorList>
    </citation>
    <scope>NUCLEOTIDE SEQUENCE [LARGE SCALE GENOMIC DNA]</scope>
    <source>
        <tissue evidence="3">Rhizome</tissue>
    </source>
</reference>
<dbReference type="PANTHER" id="PTHR31016:SF2">
    <property type="entry name" value="OS04G0228100 PROTEIN"/>
    <property type="match status" value="1"/>
</dbReference>
<evidence type="ECO:0000256" key="2">
    <source>
        <dbReference type="SAM" id="MobiDB-lite"/>
    </source>
</evidence>
<keyword evidence="4" id="KW-1185">Reference proteome</keyword>
<dbReference type="AlphaFoldDB" id="A0A8J5HY53"/>
<sequence length="312" mass="34799">MEASAAPATSPSSDERLWAGLRDRVDSILQNRDPKIQLSISSCCKMESECGKRLREGSELLMRGFDSVSSSLTHLSSTLNSTRQRVIDLTKYSAPDVLHEESNNADEEVPKPKRHCVSEETRNKDEVGSCDEHDSPVTKTSTESDKVADSSKGDEKIAVAASPSEVLKKNKTLAVMMATKASYLSRELKSIKSEFGFMQERCNLLEEENRRLHDVIDKGDRAEEDDLVRLQLEALLAEKSRLANENACLMRENQCLHELVEYHQLTYDLSASYEQAINGMCLDFGYLDDEHDCDESEVLATPSTSKLGLTSP</sequence>
<gene>
    <name evidence="3" type="ORF">ZIOFF_003755</name>
</gene>
<evidence type="ECO:0000313" key="3">
    <source>
        <dbReference type="EMBL" id="KAG6538631.1"/>
    </source>
</evidence>
<comment type="caution">
    <text evidence="3">The sequence shown here is derived from an EMBL/GenBank/DDBJ whole genome shotgun (WGS) entry which is preliminary data.</text>
</comment>
<accession>A0A8J5HY53</accession>
<name>A0A8J5HY53_ZINOF</name>
<feature type="coiled-coil region" evidence="1">
    <location>
        <begin position="188"/>
        <end position="252"/>
    </location>
</feature>
<organism evidence="3 4">
    <name type="scientific">Zingiber officinale</name>
    <name type="common">Ginger</name>
    <name type="synonym">Amomum zingiber</name>
    <dbReference type="NCBI Taxonomy" id="94328"/>
    <lineage>
        <taxon>Eukaryota</taxon>
        <taxon>Viridiplantae</taxon>
        <taxon>Streptophyta</taxon>
        <taxon>Embryophyta</taxon>
        <taxon>Tracheophyta</taxon>
        <taxon>Spermatophyta</taxon>
        <taxon>Magnoliopsida</taxon>
        <taxon>Liliopsida</taxon>
        <taxon>Zingiberales</taxon>
        <taxon>Zingiberaceae</taxon>
        <taxon>Zingiber</taxon>
    </lineage>
</organism>
<dbReference type="OrthoDB" id="1924603at2759"/>
<dbReference type="EMBL" id="JACMSC010000001">
    <property type="protein sequence ID" value="KAG6538631.1"/>
    <property type="molecule type" value="Genomic_DNA"/>
</dbReference>